<dbReference type="PROSITE" id="PS50017">
    <property type="entry name" value="DEATH_DOMAIN"/>
    <property type="match status" value="1"/>
</dbReference>
<evidence type="ECO:0000256" key="1">
    <source>
        <dbReference type="PROSITE-ProRule" id="PRU00023"/>
    </source>
</evidence>
<organism evidence="4">
    <name type="scientific">Schistosoma haematobium</name>
    <name type="common">Blood fluke</name>
    <dbReference type="NCBI Taxonomy" id="6185"/>
    <lineage>
        <taxon>Eukaryota</taxon>
        <taxon>Metazoa</taxon>
        <taxon>Spiralia</taxon>
        <taxon>Lophotrochozoa</taxon>
        <taxon>Platyhelminthes</taxon>
        <taxon>Trematoda</taxon>
        <taxon>Digenea</taxon>
        <taxon>Strigeidida</taxon>
        <taxon>Schistosomatoidea</taxon>
        <taxon>Schistosomatidae</taxon>
        <taxon>Schistosoma</taxon>
    </lineage>
</organism>
<proteinExistence type="predicted"/>
<dbReference type="PANTHER" id="PTHR46224:SF64">
    <property type="entry name" value="IQ MOTIF AND ANKYRIN REPEAT DOMAIN-CONTAINING PROTEIN 1"/>
    <property type="match status" value="1"/>
</dbReference>
<dbReference type="SMART" id="SM00248">
    <property type="entry name" value="ANK"/>
    <property type="match status" value="8"/>
</dbReference>
<dbReference type="EMBL" id="KL250942">
    <property type="protein sequence ID" value="KGB37890.1"/>
    <property type="molecule type" value="Genomic_DNA"/>
</dbReference>
<dbReference type="Gene3D" id="1.10.533.10">
    <property type="entry name" value="Death Domain, Fas"/>
    <property type="match status" value="1"/>
</dbReference>
<feature type="region of interest" description="Disordered" evidence="2">
    <location>
        <begin position="347"/>
        <end position="406"/>
    </location>
</feature>
<feature type="repeat" description="ANK" evidence="1">
    <location>
        <begin position="147"/>
        <end position="179"/>
    </location>
</feature>
<gene>
    <name evidence="4" type="ORF">MS3_06252</name>
</gene>
<accession>A0A094ZSW2</accession>
<dbReference type="InterPro" id="IPR000488">
    <property type="entry name" value="Death_dom"/>
</dbReference>
<feature type="repeat" description="ANK" evidence="1">
    <location>
        <begin position="112"/>
        <end position="144"/>
    </location>
</feature>
<dbReference type="Pfam" id="PF12796">
    <property type="entry name" value="Ank_2"/>
    <property type="match status" value="2"/>
</dbReference>
<name>A0A094ZSW2_SCHHA</name>
<dbReference type="GO" id="GO:0007165">
    <property type="term" value="P:signal transduction"/>
    <property type="evidence" value="ECO:0007669"/>
    <property type="project" value="InterPro"/>
</dbReference>
<protein>
    <submittedName>
        <fullName evidence="4">Ankyrin repeat and death domain-containing protein 1B</fullName>
    </submittedName>
</protein>
<dbReference type="InterPro" id="IPR011029">
    <property type="entry name" value="DEATH-like_dom_sf"/>
</dbReference>
<dbReference type="Gene3D" id="1.25.40.20">
    <property type="entry name" value="Ankyrin repeat-containing domain"/>
    <property type="match status" value="3"/>
</dbReference>
<evidence type="ECO:0000259" key="3">
    <source>
        <dbReference type="PROSITE" id="PS50017"/>
    </source>
</evidence>
<dbReference type="SUPFAM" id="SSF48403">
    <property type="entry name" value="Ankyrin repeat"/>
    <property type="match status" value="1"/>
</dbReference>
<dbReference type="InterPro" id="IPR036770">
    <property type="entry name" value="Ankyrin_rpt-contain_sf"/>
</dbReference>
<dbReference type="PROSITE" id="PS50088">
    <property type="entry name" value="ANK_REPEAT"/>
    <property type="match status" value="5"/>
</dbReference>
<dbReference type="InterPro" id="IPR051616">
    <property type="entry name" value="Cul2-RING_E3_ligase_SR"/>
</dbReference>
<dbReference type="PROSITE" id="PS50297">
    <property type="entry name" value="ANK_REP_REGION"/>
    <property type="match status" value="4"/>
</dbReference>
<dbReference type="PRINTS" id="PR01415">
    <property type="entry name" value="ANKYRIN"/>
</dbReference>
<sequence>MVTINVPPELRKIEQILFASVKQNRFDLVSRIIDGHKCDINVRDSFDRTPLHLAASSGNLPMVKLLIEGRALVDPVDKFGITPLFWAVYNNYKNVAHYLLNMGAKHNRVTKNGMTPFLIAASKGNELLMEILVKRNCNVNATDLDNSGCSPLHLACENNQQHCVRLLLETGANADIETETRDCPLIECSRRGFHKCIDLLIENKASREKTSKVGDTALHVAALSNLSDTIYFLFSRKFDLCVVKEDKQTPLHLAVSQNRLEAVEALLFCGAPLDLKDKDNQTPLMIAAKSNYTALVDMIIRADRWNKTYPVNAQKLIDEILQTQQTKYVTTRILDKKQKNTQEILSNDRKHLFNDNTGNHSNNKNNDSTEDSESSRTYVGQHHDYHHHHPTTTDIDENSIIPNDNDPNDVMMIEFIDPFKQLQLEENNKQINEIQLIVDHRSTTTASSESGSELSLGYEASRAWNRSDPRQYQSNHDLLNNSFSLSQISLSRDLTEPNFNQEHYDHDVDDVDDDDYHHRKHGSLNNLSCQVQGDEIYLPNGETIFRITDTLLAQSSKNSYKEHTYRLLNIWLHGISDNQSPLNELYLALTTIGRKRIVEQLRRRIKTLNKLNNKHKCKLY</sequence>
<feature type="compositionally biased region" description="Polar residues" evidence="2">
    <location>
        <begin position="354"/>
        <end position="366"/>
    </location>
</feature>
<feature type="repeat" description="ANK" evidence="1">
    <location>
        <begin position="46"/>
        <end position="78"/>
    </location>
</feature>
<evidence type="ECO:0000256" key="2">
    <source>
        <dbReference type="SAM" id="MobiDB-lite"/>
    </source>
</evidence>
<reference evidence="4" key="1">
    <citation type="journal article" date="2012" name="Nat. Genet.">
        <title>Whole-genome sequence of Schistosoma haematobium.</title>
        <authorList>
            <person name="Young N.D."/>
            <person name="Jex A.R."/>
            <person name="Li B."/>
            <person name="Liu S."/>
            <person name="Yang L."/>
            <person name="Xiong Z."/>
            <person name="Li Y."/>
            <person name="Cantacessi C."/>
            <person name="Hall R.S."/>
            <person name="Xu X."/>
            <person name="Chen F."/>
            <person name="Wu X."/>
            <person name="Zerlotini A."/>
            <person name="Oliveira G."/>
            <person name="Hofmann A."/>
            <person name="Zhang G."/>
            <person name="Fang X."/>
            <person name="Kang Y."/>
            <person name="Campbell B.E."/>
            <person name="Loukas A."/>
            <person name="Ranganathan S."/>
            <person name="Rollinson D."/>
            <person name="Rinaldi G."/>
            <person name="Brindley P.J."/>
            <person name="Yang H."/>
            <person name="Wang J."/>
            <person name="Wang J."/>
            <person name="Gasser R.B."/>
        </authorList>
    </citation>
    <scope>NUCLEOTIDE SEQUENCE [LARGE SCALE GENOMIC DNA]</scope>
</reference>
<evidence type="ECO:0000313" key="4">
    <source>
        <dbReference type="EMBL" id="KGB37890.1"/>
    </source>
</evidence>
<feature type="domain" description="Death" evidence="3">
    <location>
        <begin position="549"/>
        <end position="605"/>
    </location>
</feature>
<feature type="repeat" description="ANK" evidence="1">
    <location>
        <begin position="79"/>
        <end position="111"/>
    </location>
</feature>
<keyword evidence="1" id="KW-0040">ANK repeat</keyword>
<dbReference type="STRING" id="6185.A0A094ZSW2"/>
<dbReference type="Pfam" id="PF00023">
    <property type="entry name" value="Ank"/>
    <property type="match status" value="2"/>
</dbReference>
<dbReference type="AlphaFoldDB" id="A0A094ZSW2"/>
<dbReference type="InterPro" id="IPR002110">
    <property type="entry name" value="Ankyrin_rpt"/>
</dbReference>
<feature type="repeat" description="ANK" evidence="1">
    <location>
        <begin position="246"/>
        <end position="278"/>
    </location>
</feature>
<dbReference type="PANTHER" id="PTHR46224">
    <property type="entry name" value="ANKYRIN REPEAT FAMILY PROTEIN"/>
    <property type="match status" value="1"/>
</dbReference>